<evidence type="ECO:0000313" key="2">
    <source>
        <dbReference type="Proteomes" id="UP001055879"/>
    </source>
</evidence>
<sequence>MQIFVYMDLDVSENVHEVEESEATNDMRTFFANFIEINSDDDEDEDVWFKKICQVNEEDCDDIVIISDTENDSVFMDAKDEEEADLLYSDLPARDEIPESVNVTSTPVASSAPTTTIPPRSFDVGQSSRAEVDVSPSDPVIPPSILEEGPALSRRQRERNLQRRYLASRQISAFLENTQRNIFVSRRRSINIYAILGMEKESDAYQYEYLMFIKCQRKRNNTVSSQHLIVRVISVIVNKFVNIWYPDFEVERRDCKRYKFSEADFTDLSIDDIEFLYDHFRNLYHRTQDISQTLPNRSLPNLESYSLLTIVEDPYGVVYKNGSNEKCFPRFEEIAYYSDGTLKVIKLQLEQRLKDAKRRFVETRANAYHVDNDEIRLLQKTLDSIQERLNLRSTLRRLEVLVGLNRLRQREEHQ</sequence>
<reference evidence="2" key="1">
    <citation type="journal article" date="2022" name="Mol. Ecol. Resour.">
        <title>The genomes of chicory, endive, great burdock and yacon provide insights into Asteraceae palaeo-polyploidization history and plant inulin production.</title>
        <authorList>
            <person name="Fan W."/>
            <person name="Wang S."/>
            <person name="Wang H."/>
            <person name="Wang A."/>
            <person name="Jiang F."/>
            <person name="Liu H."/>
            <person name="Zhao H."/>
            <person name="Xu D."/>
            <person name="Zhang Y."/>
        </authorList>
    </citation>
    <scope>NUCLEOTIDE SEQUENCE [LARGE SCALE GENOMIC DNA]</scope>
    <source>
        <strain evidence="2">cv. Niubang</strain>
    </source>
</reference>
<gene>
    <name evidence="1" type="ORF">L6452_09052</name>
</gene>
<proteinExistence type="predicted"/>
<keyword evidence="2" id="KW-1185">Reference proteome</keyword>
<dbReference type="Proteomes" id="UP001055879">
    <property type="component" value="Linkage Group LG03"/>
</dbReference>
<evidence type="ECO:0000313" key="1">
    <source>
        <dbReference type="EMBL" id="KAI3746615.1"/>
    </source>
</evidence>
<organism evidence="1 2">
    <name type="scientific">Arctium lappa</name>
    <name type="common">Greater burdock</name>
    <name type="synonym">Lappa major</name>
    <dbReference type="NCBI Taxonomy" id="4217"/>
    <lineage>
        <taxon>Eukaryota</taxon>
        <taxon>Viridiplantae</taxon>
        <taxon>Streptophyta</taxon>
        <taxon>Embryophyta</taxon>
        <taxon>Tracheophyta</taxon>
        <taxon>Spermatophyta</taxon>
        <taxon>Magnoliopsida</taxon>
        <taxon>eudicotyledons</taxon>
        <taxon>Gunneridae</taxon>
        <taxon>Pentapetalae</taxon>
        <taxon>asterids</taxon>
        <taxon>campanulids</taxon>
        <taxon>Asterales</taxon>
        <taxon>Asteraceae</taxon>
        <taxon>Carduoideae</taxon>
        <taxon>Cardueae</taxon>
        <taxon>Arctiinae</taxon>
        <taxon>Arctium</taxon>
    </lineage>
</organism>
<dbReference type="EMBL" id="CM042049">
    <property type="protein sequence ID" value="KAI3746615.1"/>
    <property type="molecule type" value="Genomic_DNA"/>
</dbReference>
<name>A0ACB9DJE4_ARCLA</name>
<protein>
    <submittedName>
        <fullName evidence="1">Uncharacterized protein</fullName>
    </submittedName>
</protein>
<reference evidence="1 2" key="2">
    <citation type="journal article" date="2022" name="Mol. Ecol. Resour.">
        <title>The genomes of chicory, endive, great burdock and yacon provide insights into Asteraceae paleo-polyploidization history and plant inulin production.</title>
        <authorList>
            <person name="Fan W."/>
            <person name="Wang S."/>
            <person name="Wang H."/>
            <person name="Wang A."/>
            <person name="Jiang F."/>
            <person name="Liu H."/>
            <person name="Zhao H."/>
            <person name="Xu D."/>
            <person name="Zhang Y."/>
        </authorList>
    </citation>
    <scope>NUCLEOTIDE SEQUENCE [LARGE SCALE GENOMIC DNA]</scope>
    <source>
        <strain evidence="2">cv. Niubang</strain>
    </source>
</reference>
<comment type="caution">
    <text evidence="1">The sequence shown here is derived from an EMBL/GenBank/DDBJ whole genome shotgun (WGS) entry which is preliminary data.</text>
</comment>
<accession>A0ACB9DJE4</accession>